<organism evidence="2 3">
    <name type="scientific">Roseiconus nitratireducens</name>
    <dbReference type="NCBI Taxonomy" id="2605748"/>
    <lineage>
        <taxon>Bacteria</taxon>
        <taxon>Pseudomonadati</taxon>
        <taxon>Planctomycetota</taxon>
        <taxon>Planctomycetia</taxon>
        <taxon>Pirellulales</taxon>
        <taxon>Pirellulaceae</taxon>
        <taxon>Roseiconus</taxon>
    </lineage>
</organism>
<dbReference type="EMBL" id="VWOX01000006">
    <property type="protein sequence ID" value="KAA5543214.1"/>
    <property type="molecule type" value="Genomic_DNA"/>
</dbReference>
<reference evidence="2 3" key="1">
    <citation type="submission" date="2019-08" db="EMBL/GenBank/DDBJ databases">
        <authorList>
            <person name="Dhanesh K."/>
            <person name="Kumar G."/>
            <person name="Sasikala C."/>
            <person name="Venkata Ramana C."/>
        </authorList>
    </citation>
    <scope>NUCLEOTIDE SEQUENCE [LARGE SCALE GENOMIC DNA]</scope>
    <source>
        <strain evidence="2 3">JC645</strain>
    </source>
</reference>
<keyword evidence="1" id="KW-0802">TPR repeat</keyword>
<dbReference type="InterPro" id="IPR011990">
    <property type="entry name" value="TPR-like_helical_dom_sf"/>
</dbReference>
<dbReference type="Proteomes" id="UP000324479">
    <property type="component" value="Unassembled WGS sequence"/>
</dbReference>
<evidence type="ECO:0000313" key="3">
    <source>
        <dbReference type="Proteomes" id="UP000324479"/>
    </source>
</evidence>
<sequence length="111" mass="12607">MSDLHQRYNEVEKLIDEEKYPEAIEGLTAIVEEDDSYVLAHLALARVYTKTGQHAEAIQHGEKACELEPDDPFNFTAMSVTYQRAWAGTQDQQYIAKAEDAMAKAQMLQSR</sequence>
<dbReference type="AlphaFoldDB" id="A0A5M6D6N9"/>
<gene>
    <name evidence="2" type="ORF">FYK55_13130</name>
</gene>
<dbReference type="InterPro" id="IPR019734">
    <property type="entry name" value="TPR_rpt"/>
</dbReference>
<dbReference type="PROSITE" id="PS50005">
    <property type="entry name" value="TPR"/>
    <property type="match status" value="1"/>
</dbReference>
<dbReference type="SUPFAM" id="SSF48452">
    <property type="entry name" value="TPR-like"/>
    <property type="match status" value="1"/>
</dbReference>
<accession>A0A5M6D6N9</accession>
<protein>
    <submittedName>
        <fullName evidence="2">Tetratricopeptide repeat protein</fullName>
    </submittedName>
</protein>
<dbReference type="Gene3D" id="1.25.40.10">
    <property type="entry name" value="Tetratricopeptide repeat domain"/>
    <property type="match status" value="1"/>
</dbReference>
<name>A0A5M6D6N9_9BACT</name>
<evidence type="ECO:0000313" key="2">
    <source>
        <dbReference type="EMBL" id="KAA5543214.1"/>
    </source>
</evidence>
<evidence type="ECO:0000256" key="1">
    <source>
        <dbReference type="PROSITE-ProRule" id="PRU00339"/>
    </source>
</evidence>
<dbReference type="Pfam" id="PF14559">
    <property type="entry name" value="TPR_19"/>
    <property type="match status" value="1"/>
</dbReference>
<keyword evidence="3" id="KW-1185">Reference proteome</keyword>
<dbReference type="RefSeq" id="WP_150076879.1">
    <property type="nucleotide sequence ID" value="NZ_VWOX01000006.1"/>
</dbReference>
<proteinExistence type="predicted"/>
<dbReference type="SMART" id="SM00028">
    <property type="entry name" value="TPR"/>
    <property type="match status" value="1"/>
</dbReference>
<comment type="caution">
    <text evidence="2">The sequence shown here is derived from an EMBL/GenBank/DDBJ whole genome shotgun (WGS) entry which is preliminary data.</text>
</comment>
<feature type="repeat" description="TPR" evidence="1">
    <location>
        <begin position="38"/>
        <end position="71"/>
    </location>
</feature>